<organism evidence="1 2">
    <name type="scientific">Vibrio variabilis</name>
    <dbReference type="NCBI Taxonomy" id="990271"/>
    <lineage>
        <taxon>Bacteria</taxon>
        <taxon>Pseudomonadati</taxon>
        <taxon>Pseudomonadota</taxon>
        <taxon>Gammaproteobacteria</taxon>
        <taxon>Vibrionales</taxon>
        <taxon>Vibrionaceae</taxon>
        <taxon>Vibrio</taxon>
    </lineage>
</organism>
<gene>
    <name evidence="1" type="ORF">JCM19239_6926</name>
</gene>
<evidence type="ECO:0000313" key="1">
    <source>
        <dbReference type="EMBL" id="GAL30445.1"/>
    </source>
</evidence>
<dbReference type="EMBL" id="BBMS01000095">
    <property type="protein sequence ID" value="GAL30445.1"/>
    <property type="molecule type" value="Genomic_DNA"/>
</dbReference>
<evidence type="ECO:0008006" key="3">
    <source>
        <dbReference type="Google" id="ProtNLM"/>
    </source>
</evidence>
<accession>A0ABQ0JNX4</accession>
<dbReference type="Proteomes" id="UP000029223">
    <property type="component" value="Unassembled WGS sequence"/>
</dbReference>
<name>A0ABQ0JNX4_9VIBR</name>
<comment type="caution">
    <text evidence="1">The sequence shown here is derived from an EMBL/GenBank/DDBJ whole genome shotgun (WGS) entry which is preliminary data.</text>
</comment>
<proteinExistence type="predicted"/>
<sequence>MLFGSNFAIDETWVSSDARPGRETEKWLNAILVKVSP</sequence>
<reference evidence="2" key="1">
    <citation type="submission" date="2014-09" db="EMBL/GenBank/DDBJ databases">
        <title>Vibrio variabilis JCM 19239. (C206) whole genome shotgun sequence.</title>
        <authorList>
            <person name="Sawabe T."/>
            <person name="Meirelles P."/>
            <person name="Nakanishi M."/>
            <person name="Sayaka M."/>
            <person name="Hattori M."/>
            <person name="Ohkuma M."/>
        </authorList>
    </citation>
    <scope>NUCLEOTIDE SEQUENCE [LARGE SCALE GENOMIC DNA]</scope>
    <source>
        <strain evidence="2">JCM 19239</strain>
    </source>
</reference>
<evidence type="ECO:0000313" key="2">
    <source>
        <dbReference type="Proteomes" id="UP000029223"/>
    </source>
</evidence>
<keyword evidence="2" id="KW-1185">Reference proteome</keyword>
<protein>
    <recommendedName>
        <fullName evidence="3">Mobile element protein</fullName>
    </recommendedName>
</protein>